<dbReference type="Gene3D" id="3.40.630.30">
    <property type="match status" value="1"/>
</dbReference>
<gene>
    <name evidence="2" type="ORF">FGM00_08765</name>
</gene>
<dbReference type="Proteomes" id="UP000310017">
    <property type="component" value="Chromosome"/>
</dbReference>
<keyword evidence="3" id="KW-1185">Reference proteome</keyword>
<accession>A0A5B7SNG5</accession>
<reference evidence="2 3" key="1">
    <citation type="submission" date="2019-05" db="EMBL/GenBank/DDBJ databases">
        <title>Genome sequencing of F202Z8.</title>
        <authorList>
            <person name="Kwon Y.M."/>
        </authorList>
    </citation>
    <scope>NUCLEOTIDE SEQUENCE [LARGE SCALE GENOMIC DNA]</scope>
    <source>
        <strain evidence="2 3">F202Z8</strain>
    </source>
</reference>
<name>A0A5B7SNG5_9FLAO</name>
<dbReference type="PANTHER" id="PTHR43610">
    <property type="entry name" value="BLL6696 PROTEIN"/>
    <property type="match status" value="1"/>
</dbReference>
<feature type="domain" description="N-acetyltransferase" evidence="1">
    <location>
        <begin position="11"/>
        <end position="150"/>
    </location>
</feature>
<evidence type="ECO:0000259" key="1">
    <source>
        <dbReference type="Pfam" id="PF13302"/>
    </source>
</evidence>
<evidence type="ECO:0000313" key="3">
    <source>
        <dbReference type="Proteomes" id="UP000310017"/>
    </source>
</evidence>
<dbReference type="KEGG" id="asag:FGM00_08765"/>
<protein>
    <submittedName>
        <fullName evidence="2">GNAT family N-acetyltransferase</fullName>
    </submittedName>
</protein>
<dbReference type="InterPro" id="IPR016181">
    <property type="entry name" value="Acyl_CoA_acyltransferase"/>
</dbReference>
<dbReference type="EMBL" id="CP040710">
    <property type="protein sequence ID" value="QCX00195.1"/>
    <property type="molecule type" value="Genomic_DNA"/>
</dbReference>
<dbReference type="RefSeq" id="WP_138852541.1">
    <property type="nucleotide sequence ID" value="NZ_CP040710.1"/>
</dbReference>
<dbReference type="AlphaFoldDB" id="A0A5B7SNG5"/>
<dbReference type="OrthoDB" id="9795199at2"/>
<dbReference type="SUPFAM" id="SSF55729">
    <property type="entry name" value="Acyl-CoA N-acyltransferases (Nat)"/>
    <property type="match status" value="1"/>
</dbReference>
<proteinExistence type="predicted"/>
<sequence>MKTVFTLEDERVRLSPLQSDSYEALWPIARQEKLVQYSPGNVASPEGLKAYVAAALKQQQQQSSIPFIIYDKVQQAYAGTTRYMHIDKKNNVLHIGATWIGKEFHGSGLNDHMKFLMLNHAFDEMGFEKVEFRIDERNIKSRKAVEKLGAILEGTLRKNVFLEDGFKRDTCCYGILKEEWAATRKEFTLPL</sequence>
<dbReference type="PANTHER" id="PTHR43610:SF1">
    <property type="entry name" value="N-ACETYLTRANSFERASE DOMAIN-CONTAINING PROTEIN"/>
    <property type="match status" value="1"/>
</dbReference>
<keyword evidence="2" id="KW-0808">Transferase</keyword>
<evidence type="ECO:0000313" key="2">
    <source>
        <dbReference type="EMBL" id="QCX00195.1"/>
    </source>
</evidence>
<organism evidence="2 3">
    <name type="scientific">Aggregatimonas sangjinii</name>
    <dbReference type="NCBI Taxonomy" id="2583587"/>
    <lineage>
        <taxon>Bacteria</taxon>
        <taxon>Pseudomonadati</taxon>
        <taxon>Bacteroidota</taxon>
        <taxon>Flavobacteriia</taxon>
        <taxon>Flavobacteriales</taxon>
        <taxon>Flavobacteriaceae</taxon>
        <taxon>Aggregatimonas</taxon>
    </lineage>
</organism>
<dbReference type="Pfam" id="PF13302">
    <property type="entry name" value="Acetyltransf_3"/>
    <property type="match status" value="1"/>
</dbReference>
<dbReference type="GO" id="GO:0016747">
    <property type="term" value="F:acyltransferase activity, transferring groups other than amino-acyl groups"/>
    <property type="evidence" value="ECO:0007669"/>
    <property type="project" value="InterPro"/>
</dbReference>
<dbReference type="InterPro" id="IPR000182">
    <property type="entry name" value="GNAT_dom"/>
</dbReference>